<protein>
    <recommendedName>
        <fullName evidence="3">Lipoprotein</fullName>
    </recommendedName>
</protein>
<sequence>MNNRAFLFVLGLTFLTSCAETKTFQCQKIYRIANEVARETKSLTENQSQKIDKKSWLLAADKIESGAENMKKLEVNDPELTKYKDSFARVYQDYADATREIIQVFDTRDKKAARAAQEKVRKAGQLEQETGDSFNAYCKGQ</sequence>
<evidence type="ECO:0008006" key="3">
    <source>
        <dbReference type="Google" id="ProtNLM"/>
    </source>
</evidence>
<dbReference type="RefSeq" id="WP_332864362.1">
    <property type="nucleotide sequence ID" value="NZ_JBAFSM010000011.1"/>
</dbReference>
<evidence type="ECO:0000313" key="2">
    <source>
        <dbReference type="Proteomes" id="UP001328733"/>
    </source>
</evidence>
<evidence type="ECO:0000313" key="1">
    <source>
        <dbReference type="EMBL" id="MEG3436894.1"/>
    </source>
</evidence>
<gene>
    <name evidence="1" type="ORF">V0288_07160</name>
</gene>
<proteinExistence type="predicted"/>
<keyword evidence="2" id="KW-1185">Reference proteome</keyword>
<name>A0AAW9QP40_9CHRO</name>
<dbReference type="Proteomes" id="UP001328733">
    <property type="component" value="Unassembled WGS sequence"/>
</dbReference>
<comment type="caution">
    <text evidence="1">The sequence shown here is derived from an EMBL/GenBank/DDBJ whole genome shotgun (WGS) entry which is preliminary data.</text>
</comment>
<dbReference type="PROSITE" id="PS51257">
    <property type="entry name" value="PROKAR_LIPOPROTEIN"/>
    <property type="match status" value="1"/>
</dbReference>
<reference evidence="1 2" key="1">
    <citation type="submission" date="2024-01" db="EMBL/GenBank/DDBJ databases">
        <title>Genomic insights into the taxonomy and metabolism of the cyanobacterium Pannus brasiliensis CCIBt3594.</title>
        <authorList>
            <person name="Machado M."/>
            <person name="Botero N.B."/>
            <person name="Andreote A.P.D."/>
            <person name="Feitosa A.M.T."/>
            <person name="Popin R."/>
            <person name="Sivonen K."/>
            <person name="Fiore M.F."/>
        </authorList>
    </citation>
    <scope>NUCLEOTIDE SEQUENCE [LARGE SCALE GENOMIC DNA]</scope>
    <source>
        <strain evidence="1 2">CCIBt3594</strain>
    </source>
</reference>
<dbReference type="EMBL" id="JBAFSM010000011">
    <property type="protein sequence ID" value="MEG3436894.1"/>
    <property type="molecule type" value="Genomic_DNA"/>
</dbReference>
<dbReference type="AlphaFoldDB" id="A0AAW9QP40"/>
<accession>A0AAW9QP40</accession>
<organism evidence="1 2">
    <name type="scientific">Pannus brasiliensis CCIBt3594</name>
    <dbReference type="NCBI Taxonomy" id="1427578"/>
    <lineage>
        <taxon>Bacteria</taxon>
        <taxon>Bacillati</taxon>
        <taxon>Cyanobacteriota</taxon>
        <taxon>Cyanophyceae</taxon>
        <taxon>Oscillatoriophycideae</taxon>
        <taxon>Chroococcales</taxon>
        <taxon>Microcystaceae</taxon>
        <taxon>Pannus</taxon>
    </lineage>
</organism>